<sequence length="233" mass="26907">MLSINWLQVTLYSHINAFTKPHGLHRITLHKTKSTISASTISSGGQWREDVRTKKGADIASDHHLLVAKMKLKLKKHWTMGRTTAQKIQERRNKKAAINTSRTRTEKTKAQAEYTELNKQMKRSIRTDKRKYVEDIAMTTEKAVKEGNMRQLYDTTKKLSGNYRKPERPVEIKESKVITNIEEQRNRWVEHFKELLNRPAPLKSPNIEAASTELPINVGPPIIEETSMAIRQI</sequence>
<evidence type="ECO:0000313" key="1">
    <source>
        <dbReference type="EMBL" id="VDP48636.1"/>
    </source>
</evidence>
<dbReference type="STRING" id="31246.A0A183P4C4"/>
<reference evidence="1 2" key="1">
    <citation type="submission" date="2018-11" db="EMBL/GenBank/DDBJ databases">
        <authorList>
            <consortium name="Pathogen Informatics"/>
        </authorList>
    </citation>
    <scope>NUCLEOTIDE SEQUENCE [LARGE SCALE GENOMIC DNA]</scope>
    <source>
        <strain>Denwood</strain>
        <strain evidence="2">Zambia</strain>
    </source>
</reference>
<dbReference type="AlphaFoldDB" id="A0A183P4C4"/>
<proteinExistence type="predicted"/>
<evidence type="ECO:0000313" key="2">
    <source>
        <dbReference type="Proteomes" id="UP000269396"/>
    </source>
</evidence>
<organism evidence="1 2">
    <name type="scientific">Schistosoma mattheei</name>
    <dbReference type="NCBI Taxonomy" id="31246"/>
    <lineage>
        <taxon>Eukaryota</taxon>
        <taxon>Metazoa</taxon>
        <taxon>Spiralia</taxon>
        <taxon>Lophotrochozoa</taxon>
        <taxon>Platyhelminthes</taxon>
        <taxon>Trematoda</taxon>
        <taxon>Digenea</taxon>
        <taxon>Strigeidida</taxon>
        <taxon>Schistosomatoidea</taxon>
        <taxon>Schistosomatidae</taxon>
        <taxon>Schistosoma</taxon>
    </lineage>
</organism>
<name>A0A183P4C4_9TREM</name>
<gene>
    <name evidence="1" type="ORF">SMTD_LOCUS9210</name>
</gene>
<dbReference type="Proteomes" id="UP000269396">
    <property type="component" value="Unassembled WGS sequence"/>
</dbReference>
<dbReference type="EMBL" id="UZAL01029504">
    <property type="protein sequence ID" value="VDP48636.1"/>
    <property type="molecule type" value="Genomic_DNA"/>
</dbReference>
<accession>A0A183P4C4</accession>
<keyword evidence="2" id="KW-1185">Reference proteome</keyword>
<protein>
    <submittedName>
        <fullName evidence="1">Uncharacterized protein</fullName>
    </submittedName>
</protein>